<name>A0A8J6BBL0_9EUKA</name>
<dbReference type="InterPro" id="IPR007271">
    <property type="entry name" value="Nuc_sug_transpt"/>
</dbReference>
<feature type="transmembrane region" description="Helical" evidence="5">
    <location>
        <begin position="112"/>
        <end position="131"/>
    </location>
</feature>
<dbReference type="PANTHER" id="PTHR10231">
    <property type="entry name" value="NUCLEOTIDE-SUGAR TRANSMEMBRANE TRANSPORTER"/>
    <property type="match status" value="1"/>
</dbReference>
<evidence type="ECO:0000256" key="2">
    <source>
        <dbReference type="ARBA" id="ARBA00022692"/>
    </source>
</evidence>
<evidence type="ECO:0000313" key="7">
    <source>
        <dbReference type="Proteomes" id="UP000717585"/>
    </source>
</evidence>
<dbReference type="Proteomes" id="UP000717585">
    <property type="component" value="Unassembled WGS sequence"/>
</dbReference>
<protein>
    <submittedName>
        <fullName evidence="6">Nucleotide-sugar transporter</fullName>
    </submittedName>
</protein>
<gene>
    <name evidence="6" type="ORF">J8273_1264</name>
</gene>
<dbReference type="GO" id="GO:0015165">
    <property type="term" value="F:pyrimidine nucleotide-sugar transmembrane transporter activity"/>
    <property type="evidence" value="ECO:0007669"/>
    <property type="project" value="InterPro"/>
</dbReference>
<dbReference type="AlphaFoldDB" id="A0A8J6BBL0"/>
<comment type="subcellular location">
    <subcellularLocation>
        <location evidence="1">Membrane</location>
        <topology evidence="1">Multi-pass membrane protein</topology>
    </subcellularLocation>
</comment>
<proteinExistence type="predicted"/>
<dbReference type="NCBIfam" id="TIGR00803">
    <property type="entry name" value="nst"/>
    <property type="match status" value="1"/>
</dbReference>
<dbReference type="Pfam" id="PF04142">
    <property type="entry name" value="Nuc_sug_transp"/>
    <property type="match status" value="1"/>
</dbReference>
<dbReference type="SUPFAM" id="SSF103481">
    <property type="entry name" value="Multidrug resistance efflux transporter EmrE"/>
    <property type="match status" value="1"/>
</dbReference>
<feature type="transmembrane region" description="Helical" evidence="5">
    <location>
        <begin position="83"/>
        <end position="106"/>
    </location>
</feature>
<feature type="transmembrane region" description="Helical" evidence="5">
    <location>
        <begin position="203"/>
        <end position="220"/>
    </location>
</feature>
<feature type="transmembrane region" description="Helical" evidence="5">
    <location>
        <begin position="232"/>
        <end position="252"/>
    </location>
</feature>
<evidence type="ECO:0000256" key="3">
    <source>
        <dbReference type="ARBA" id="ARBA00022989"/>
    </source>
</evidence>
<dbReference type="OrthoDB" id="419167at2759"/>
<dbReference type="GO" id="GO:0000139">
    <property type="term" value="C:Golgi membrane"/>
    <property type="evidence" value="ECO:0007669"/>
    <property type="project" value="InterPro"/>
</dbReference>
<keyword evidence="4 5" id="KW-0472">Membrane</keyword>
<feature type="transmembrane region" description="Helical" evidence="5">
    <location>
        <begin position="7"/>
        <end position="28"/>
    </location>
</feature>
<feature type="transmembrane region" description="Helical" evidence="5">
    <location>
        <begin position="140"/>
        <end position="158"/>
    </location>
</feature>
<evidence type="ECO:0000313" key="6">
    <source>
        <dbReference type="EMBL" id="KAG9397349.1"/>
    </source>
</evidence>
<keyword evidence="2 5" id="KW-0812">Transmembrane</keyword>
<keyword evidence="3 5" id="KW-1133">Transmembrane helix</keyword>
<dbReference type="InterPro" id="IPR037185">
    <property type="entry name" value="EmrE-like"/>
</dbReference>
<keyword evidence="7" id="KW-1185">Reference proteome</keyword>
<evidence type="ECO:0000256" key="1">
    <source>
        <dbReference type="ARBA" id="ARBA00004141"/>
    </source>
</evidence>
<dbReference type="EMBL" id="JAHDYR010000003">
    <property type="protein sequence ID" value="KAG9397349.1"/>
    <property type="molecule type" value="Genomic_DNA"/>
</dbReference>
<accession>A0A8J6BBL0</accession>
<evidence type="ECO:0000256" key="5">
    <source>
        <dbReference type="SAM" id="Phobius"/>
    </source>
</evidence>
<comment type="caution">
    <text evidence="6">The sequence shown here is derived from an EMBL/GenBank/DDBJ whole genome shotgun (WGS) entry which is preliminary data.</text>
</comment>
<feature type="transmembrane region" description="Helical" evidence="5">
    <location>
        <begin position="170"/>
        <end position="191"/>
    </location>
</feature>
<feature type="transmembrane region" description="Helical" evidence="5">
    <location>
        <begin position="264"/>
        <end position="281"/>
    </location>
</feature>
<organism evidence="6 7">
    <name type="scientific">Carpediemonas membranifera</name>
    <dbReference type="NCBI Taxonomy" id="201153"/>
    <lineage>
        <taxon>Eukaryota</taxon>
        <taxon>Metamonada</taxon>
        <taxon>Carpediemonas-like organisms</taxon>
        <taxon>Carpediemonas</taxon>
    </lineage>
</organism>
<evidence type="ECO:0000256" key="4">
    <source>
        <dbReference type="ARBA" id="ARBA00023136"/>
    </source>
</evidence>
<sequence length="333" mass="36727">MGEQVTIVHLAFIIVFSVFVQSACSILSKMSQVDGNYEYSVPVSNFAIEIVKFAVASTLFYTRTPAPDRNRQLSTFFHSRRDIVFFAIPSLIYVCVNITYMIMFIFTDPGTAQMLVNFKLITTAVLSEIVFAKLLSRPQWLSLIMTFVGLALTSWPMSGKSFESDIVISFALAFAFSVFSACAGVSCEYVFKRTDYSLHMQNSVMYFYGAVISLITAAVADPSVVLNPFAGFNTYAILLVLMRAVSGLLISAVMKYADTITKNFCSAASLCATVILSKLIFDVPIVAQKSFAIIIIFNAMLLYGIPESKAPVPAVEHRKVEKVDLSDCEENAV</sequence>
<reference evidence="6" key="1">
    <citation type="submission" date="2021-05" db="EMBL/GenBank/DDBJ databases">
        <title>A free-living protist that lacks canonical eukaryotic 1 DNA replication and segregation systems.</title>
        <authorList>
            <person name="Salas-Leiva D.E."/>
            <person name="Tromer E.C."/>
            <person name="Curtis B.A."/>
            <person name="Jerlstrom-Hultqvist J."/>
            <person name="Kolisko M."/>
            <person name="Yi Z."/>
            <person name="Salas-Leiva J.S."/>
            <person name="Gallot-Lavallee L."/>
            <person name="Kops G.J.P.L."/>
            <person name="Archibald J.M."/>
            <person name="Simpson A.G.B."/>
            <person name="Roger A.J."/>
        </authorList>
    </citation>
    <scope>NUCLEOTIDE SEQUENCE</scope>
    <source>
        <strain evidence="6">BICM</strain>
    </source>
</reference>